<gene>
    <name evidence="1" type="ORF">E2C01_016567</name>
</gene>
<protein>
    <submittedName>
        <fullName evidence="1">Uncharacterized protein</fullName>
    </submittedName>
</protein>
<evidence type="ECO:0000313" key="2">
    <source>
        <dbReference type="Proteomes" id="UP000324222"/>
    </source>
</evidence>
<dbReference type="Proteomes" id="UP000324222">
    <property type="component" value="Unassembled WGS sequence"/>
</dbReference>
<name>A0A5B7DRG3_PORTR</name>
<dbReference type="AlphaFoldDB" id="A0A5B7DRG3"/>
<proteinExistence type="predicted"/>
<dbReference type="EMBL" id="VSRR010001215">
    <property type="protein sequence ID" value="MPC23516.1"/>
    <property type="molecule type" value="Genomic_DNA"/>
</dbReference>
<accession>A0A5B7DRG3</accession>
<evidence type="ECO:0000313" key="1">
    <source>
        <dbReference type="EMBL" id="MPC23516.1"/>
    </source>
</evidence>
<organism evidence="1 2">
    <name type="scientific">Portunus trituberculatus</name>
    <name type="common">Swimming crab</name>
    <name type="synonym">Neptunus trituberculatus</name>
    <dbReference type="NCBI Taxonomy" id="210409"/>
    <lineage>
        <taxon>Eukaryota</taxon>
        <taxon>Metazoa</taxon>
        <taxon>Ecdysozoa</taxon>
        <taxon>Arthropoda</taxon>
        <taxon>Crustacea</taxon>
        <taxon>Multicrustacea</taxon>
        <taxon>Malacostraca</taxon>
        <taxon>Eumalacostraca</taxon>
        <taxon>Eucarida</taxon>
        <taxon>Decapoda</taxon>
        <taxon>Pleocyemata</taxon>
        <taxon>Brachyura</taxon>
        <taxon>Eubrachyura</taxon>
        <taxon>Portunoidea</taxon>
        <taxon>Portunidae</taxon>
        <taxon>Portuninae</taxon>
        <taxon>Portunus</taxon>
    </lineage>
</organism>
<sequence>MWWDSNLCVDICLIPCSSPYPLHHHLPGCCHNAFNANTL</sequence>
<keyword evidence="2" id="KW-1185">Reference proteome</keyword>
<reference evidence="1 2" key="1">
    <citation type="submission" date="2019-05" db="EMBL/GenBank/DDBJ databases">
        <title>Another draft genome of Portunus trituberculatus and its Hox gene families provides insights of decapod evolution.</title>
        <authorList>
            <person name="Jeong J.-H."/>
            <person name="Song I."/>
            <person name="Kim S."/>
            <person name="Choi T."/>
            <person name="Kim D."/>
            <person name="Ryu S."/>
            <person name="Kim W."/>
        </authorList>
    </citation>
    <scope>NUCLEOTIDE SEQUENCE [LARGE SCALE GENOMIC DNA]</scope>
    <source>
        <tissue evidence="1">Muscle</tissue>
    </source>
</reference>
<comment type="caution">
    <text evidence="1">The sequence shown here is derived from an EMBL/GenBank/DDBJ whole genome shotgun (WGS) entry which is preliminary data.</text>
</comment>